<dbReference type="AlphaFoldDB" id="A0AAN7PFA8"/>
<evidence type="ECO:0000313" key="3">
    <source>
        <dbReference type="Proteomes" id="UP001353858"/>
    </source>
</evidence>
<feature type="compositionally biased region" description="Basic and acidic residues" evidence="1">
    <location>
        <begin position="97"/>
        <end position="106"/>
    </location>
</feature>
<dbReference type="Proteomes" id="UP001353858">
    <property type="component" value="Unassembled WGS sequence"/>
</dbReference>
<feature type="region of interest" description="Disordered" evidence="1">
    <location>
        <begin position="97"/>
        <end position="116"/>
    </location>
</feature>
<accession>A0AAN7PFA8</accession>
<evidence type="ECO:0000256" key="1">
    <source>
        <dbReference type="SAM" id="MobiDB-lite"/>
    </source>
</evidence>
<organism evidence="2 3">
    <name type="scientific">Aquatica leii</name>
    <dbReference type="NCBI Taxonomy" id="1421715"/>
    <lineage>
        <taxon>Eukaryota</taxon>
        <taxon>Metazoa</taxon>
        <taxon>Ecdysozoa</taxon>
        <taxon>Arthropoda</taxon>
        <taxon>Hexapoda</taxon>
        <taxon>Insecta</taxon>
        <taxon>Pterygota</taxon>
        <taxon>Neoptera</taxon>
        <taxon>Endopterygota</taxon>
        <taxon>Coleoptera</taxon>
        <taxon>Polyphaga</taxon>
        <taxon>Elateriformia</taxon>
        <taxon>Elateroidea</taxon>
        <taxon>Lampyridae</taxon>
        <taxon>Luciolinae</taxon>
        <taxon>Aquatica</taxon>
    </lineage>
</organism>
<proteinExistence type="predicted"/>
<comment type="caution">
    <text evidence="2">The sequence shown here is derived from an EMBL/GenBank/DDBJ whole genome shotgun (WGS) entry which is preliminary data.</text>
</comment>
<protein>
    <submittedName>
        <fullName evidence="2">Uncharacterized protein</fullName>
    </submittedName>
</protein>
<sequence>MFYGLPLVECRKLAYEMAVNNDFKMPENLRLNEMAGKDWMYRCSLSRATSFNPHNVKIFFDNLKIAMDRNQRFSDGTRIFNLDETGTVTEDIRGYPKAGERKTTGKERKKGRNMILTDTPEKAELEERYNKRQKPVQAQKKIAVKRKIAESDEEEEKIEWHSDASSDNFVPKLDPTLFKELDRDPQIADYVLVKFTPQNTKGKISYYIERRCYPPIMKVMNLK</sequence>
<name>A0AAN7PFA8_9COLE</name>
<evidence type="ECO:0000313" key="2">
    <source>
        <dbReference type="EMBL" id="KAK4884454.1"/>
    </source>
</evidence>
<keyword evidence="3" id="KW-1185">Reference proteome</keyword>
<dbReference type="EMBL" id="JARPUR010000001">
    <property type="protein sequence ID" value="KAK4884454.1"/>
    <property type="molecule type" value="Genomic_DNA"/>
</dbReference>
<gene>
    <name evidence="2" type="ORF">RN001_000725</name>
</gene>
<reference evidence="3" key="1">
    <citation type="submission" date="2023-01" db="EMBL/GenBank/DDBJ databases">
        <title>Key to firefly adult light organ development and bioluminescence: homeobox transcription factors regulate luciferase expression and transportation to peroxisome.</title>
        <authorList>
            <person name="Fu X."/>
        </authorList>
    </citation>
    <scope>NUCLEOTIDE SEQUENCE [LARGE SCALE GENOMIC DNA]</scope>
</reference>